<accession>A0ABM1AA45</accession>
<sequence>MRGSKKGPENFYETGVVSSRFNAIHDHSNYASTVGMGEIAVVQNGVEFRTRHNDYKLKMPSTTSTEYHATENVPFPDVPPEVTSLSTVDEQIVEMREWFKAFATQNTTHRDYREYFKPIMCYLEGAWTLDADLTEPFESDRHHIDANSWFELHDIVRYASYTGTKSRLENFAYLPTTIMSVNETTGEPTYAQWNYRILCSPLKEDMPLKHLRQMDDLAYRVPNKKTQETVRYSRAARYRVYEGDKDRFTKYSKIDRLFYTVPGMDNIPSANMSQESFGEEMFSMESDKDIPLKIGYYHRWFRFGQPGAMGQKTVARGYNDANLWVAQTTQERVAPIRLHTCTSKRVKVNNKWKKQEECKTVYTRFSYAIPLEIIFLTPLQSWNPYDIETFKGDLDTSDPADTVKKSVGVLDRGGNLRKTTASGVKIVLQDIEGVGRVRLRYPIAPLHGEGSPVWKELNALKYMVKEQAAKNAAPPAEVSFMIPLHRL</sequence>
<gene>
    <name evidence="2" type="primary">LOC101854983</name>
</gene>
<proteinExistence type="predicted"/>
<name>A0ABM1AA45_APLCA</name>
<organism evidence="1 2">
    <name type="scientific">Aplysia californica</name>
    <name type="common">California sea hare</name>
    <dbReference type="NCBI Taxonomy" id="6500"/>
    <lineage>
        <taxon>Eukaryota</taxon>
        <taxon>Metazoa</taxon>
        <taxon>Spiralia</taxon>
        <taxon>Lophotrochozoa</taxon>
        <taxon>Mollusca</taxon>
        <taxon>Gastropoda</taxon>
        <taxon>Heterobranchia</taxon>
        <taxon>Euthyneura</taxon>
        <taxon>Tectipleura</taxon>
        <taxon>Aplysiida</taxon>
        <taxon>Aplysioidea</taxon>
        <taxon>Aplysiidae</taxon>
        <taxon>Aplysia</taxon>
    </lineage>
</organism>
<protein>
    <submittedName>
        <fullName evidence="2">Uncharacterized protein LOC101854983</fullName>
    </submittedName>
</protein>
<dbReference type="RefSeq" id="XP_012943745.1">
    <property type="nucleotide sequence ID" value="XM_013088291.2"/>
</dbReference>
<reference evidence="2" key="1">
    <citation type="submission" date="2025-08" db="UniProtKB">
        <authorList>
            <consortium name="RefSeq"/>
        </authorList>
    </citation>
    <scope>IDENTIFICATION</scope>
</reference>
<evidence type="ECO:0000313" key="2">
    <source>
        <dbReference type="RefSeq" id="XP_012943745.1"/>
    </source>
</evidence>
<evidence type="ECO:0000313" key="1">
    <source>
        <dbReference type="Proteomes" id="UP000694888"/>
    </source>
</evidence>
<keyword evidence="1" id="KW-1185">Reference proteome</keyword>
<dbReference type="Proteomes" id="UP000694888">
    <property type="component" value="Unplaced"/>
</dbReference>
<dbReference type="GeneID" id="101854983"/>